<evidence type="ECO:0000256" key="1">
    <source>
        <dbReference type="SAM" id="SignalP"/>
    </source>
</evidence>
<organism evidence="2 3">
    <name type="scientific">Chryseobacterium candidae</name>
    <dbReference type="NCBI Taxonomy" id="1978493"/>
    <lineage>
        <taxon>Bacteria</taxon>
        <taxon>Pseudomonadati</taxon>
        <taxon>Bacteroidota</taxon>
        <taxon>Flavobacteriia</taxon>
        <taxon>Flavobacteriales</taxon>
        <taxon>Weeksellaceae</taxon>
        <taxon>Chryseobacterium group</taxon>
        <taxon>Chryseobacterium</taxon>
    </lineage>
</organism>
<name>A0ABY2R4X6_9FLAO</name>
<keyword evidence="1" id="KW-0732">Signal</keyword>
<comment type="caution">
    <text evidence="2">The sequence shown here is derived from an EMBL/GenBank/DDBJ whole genome shotgun (WGS) entry which is preliminary data.</text>
</comment>
<feature type="signal peptide" evidence="1">
    <location>
        <begin position="1"/>
        <end position="20"/>
    </location>
</feature>
<protein>
    <submittedName>
        <fullName evidence="2">Uncharacterized protein</fullName>
    </submittedName>
</protein>
<dbReference type="Proteomes" id="UP000306038">
    <property type="component" value="Unassembled WGS sequence"/>
</dbReference>
<proteinExistence type="predicted"/>
<sequence>MKKKILLQMALYFTCTTLFAQVGINTSTPLEAFHIDAAKDNPSSGSPTSTQQANDFVMTANGSVGIGTISPDSSAKLDISTSSQGFLPPRVDLTSYTMDLDGISGQATGLLVYNIGTNLSPGYYYWDGTGWRRFSLGAGITQNITFVTGSRTSSNPYIVQDSDYYVFIRLSGTISGPTNSGSAPDFINTNYNIQLPNPELFPGRELYLINDSDGANGTASGLHAYTNYPIYGTYINGISNNYTTGNGGDYRIQENYPKVKIVSDGVRWIAVQVTIV</sequence>
<keyword evidence="3" id="KW-1185">Reference proteome</keyword>
<reference evidence="2 3" key="1">
    <citation type="submission" date="2019-01" db="EMBL/GenBank/DDBJ databases">
        <authorList>
            <person name="B I."/>
            <person name="Ch S."/>
            <person name="Ch V.R."/>
        </authorList>
    </citation>
    <scope>NUCLEOTIDE SEQUENCE [LARGE SCALE GENOMIC DNA]</scope>
    <source>
        <strain evidence="2 3">JC507</strain>
    </source>
</reference>
<dbReference type="EMBL" id="SDLV01000055">
    <property type="protein sequence ID" value="THV56338.1"/>
    <property type="molecule type" value="Genomic_DNA"/>
</dbReference>
<dbReference type="RefSeq" id="WP_110366954.1">
    <property type="nucleotide sequence ID" value="NZ_SDLV01000055.1"/>
</dbReference>
<gene>
    <name evidence="2" type="ORF">EK417_19540</name>
</gene>
<feature type="chain" id="PRO_5046642570" evidence="1">
    <location>
        <begin position="21"/>
        <end position="276"/>
    </location>
</feature>
<evidence type="ECO:0000313" key="2">
    <source>
        <dbReference type="EMBL" id="THV56338.1"/>
    </source>
</evidence>
<evidence type="ECO:0000313" key="3">
    <source>
        <dbReference type="Proteomes" id="UP000306038"/>
    </source>
</evidence>
<accession>A0ABY2R4X6</accession>